<evidence type="ECO:0000256" key="5">
    <source>
        <dbReference type="ARBA" id="ARBA00022792"/>
    </source>
</evidence>
<evidence type="ECO:0000256" key="9">
    <source>
        <dbReference type="ARBA" id="ARBA00023136"/>
    </source>
</evidence>
<evidence type="ECO:0000256" key="6">
    <source>
        <dbReference type="ARBA" id="ARBA00022982"/>
    </source>
</evidence>
<keyword evidence="5" id="KW-0999">Mitochondrion inner membrane</keyword>
<keyword evidence="6" id="KW-0249">Electron transport</keyword>
<proteinExistence type="inferred from homology"/>
<reference evidence="12" key="3">
    <citation type="submission" date="2025-09" db="UniProtKB">
        <authorList>
            <consortium name="Ensembl"/>
        </authorList>
    </citation>
    <scope>IDENTIFICATION</scope>
</reference>
<dbReference type="Ensembl" id="ENSPMRT00000026244.1">
    <property type="protein sequence ID" value="ENSPMRP00000024729.1"/>
    <property type="gene ID" value="ENSPMRG00000015988.1"/>
</dbReference>
<evidence type="ECO:0000256" key="10">
    <source>
        <dbReference type="ARBA" id="ARBA00038186"/>
    </source>
</evidence>
<keyword evidence="7" id="KW-1133">Transmembrane helix</keyword>
<dbReference type="PANTHER" id="PTHR14256:SF4">
    <property type="entry name" value="CYTOCHROME C OXIDASE SUBUNIT NDUFA4"/>
    <property type="match status" value="1"/>
</dbReference>
<evidence type="ECO:0000256" key="1">
    <source>
        <dbReference type="ARBA" id="ARBA00004434"/>
    </source>
</evidence>
<sequence>INKNFQTCSGDLFWFSTSAFDLETFCLSQLIPLFIFIGIGRTSAGLCTMCLALRNPDVSAFEWDLKPWNKLGPNDQYKVWYKILNKDF</sequence>
<protein>
    <recommendedName>
        <fullName evidence="11">Cytochrome c oxidase subunit NDUFA4</fullName>
    </recommendedName>
</protein>
<keyword evidence="3" id="KW-0679">Respiratory chain</keyword>
<reference evidence="12" key="2">
    <citation type="submission" date="2025-08" db="UniProtKB">
        <authorList>
            <consortium name="Ensembl"/>
        </authorList>
    </citation>
    <scope>IDENTIFICATION</scope>
</reference>
<keyword evidence="4" id="KW-0812">Transmembrane</keyword>
<keyword evidence="13" id="KW-1185">Reference proteome</keyword>
<evidence type="ECO:0000256" key="7">
    <source>
        <dbReference type="ARBA" id="ARBA00022989"/>
    </source>
</evidence>
<evidence type="ECO:0000313" key="13">
    <source>
        <dbReference type="Proteomes" id="UP000472272"/>
    </source>
</evidence>
<evidence type="ECO:0000256" key="4">
    <source>
        <dbReference type="ARBA" id="ARBA00022692"/>
    </source>
</evidence>
<evidence type="ECO:0000256" key="2">
    <source>
        <dbReference type="ARBA" id="ARBA00022448"/>
    </source>
</evidence>
<evidence type="ECO:0000256" key="8">
    <source>
        <dbReference type="ARBA" id="ARBA00023128"/>
    </source>
</evidence>
<keyword evidence="9" id="KW-0472">Membrane</keyword>
<dbReference type="PANTHER" id="PTHR14256">
    <property type="entry name" value="NADH-UBIQUINONE OXIDOREDUCTASE MLRQ SUBUNIT"/>
    <property type="match status" value="1"/>
</dbReference>
<evidence type="ECO:0000313" key="12">
    <source>
        <dbReference type="Ensembl" id="ENSPMRP00000024729.1"/>
    </source>
</evidence>
<keyword evidence="8" id="KW-0496">Mitochondrion</keyword>
<evidence type="ECO:0000256" key="3">
    <source>
        <dbReference type="ARBA" id="ARBA00022660"/>
    </source>
</evidence>
<comment type="similarity">
    <text evidence="10">Belongs to the complex IV NDUFA4 subunit family.</text>
</comment>
<dbReference type="InterPro" id="IPR010530">
    <property type="entry name" value="B12D"/>
</dbReference>
<organism evidence="12 13">
    <name type="scientific">Podarcis muralis</name>
    <name type="common">Wall lizard</name>
    <name type="synonym">Lacerta muralis</name>
    <dbReference type="NCBI Taxonomy" id="64176"/>
    <lineage>
        <taxon>Eukaryota</taxon>
        <taxon>Metazoa</taxon>
        <taxon>Chordata</taxon>
        <taxon>Craniata</taxon>
        <taxon>Vertebrata</taxon>
        <taxon>Euteleostomi</taxon>
        <taxon>Lepidosauria</taxon>
        <taxon>Squamata</taxon>
        <taxon>Bifurcata</taxon>
        <taxon>Unidentata</taxon>
        <taxon>Episquamata</taxon>
        <taxon>Laterata</taxon>
        <taxon>Lacertibaenia</taxon>
        <taxon>Lacertidae</taxon>
        <taxon>Podarcis</taxon>
    </lineage>
</organism>
<dbReference type="Pfam" id="PF06522">
    <property type="entry name" value="B12D"/>
    <property type="match status" value="1"/>
</dbReference>
<dbReference type="GO" id="GO:0005743">
    <property type="term" value="C:mitochondrial inner membrane"/>
    <property type="evidence" value="ECO:0007669"/>
    <property type="project" value="UniProtKB-SubCell"/>
</dbReference>
<evidence type="ECO:0000256" key="11">
    <source>
        <dbReference type="ARBA" id="ARBA00041121"/>
    </source>
</evidence>
<dbReference type="Proteomes" id="UP000472272">
    <property type="component" value="Chromosome 9"/>
</dbReference>
<dbReference type="AlphaFoldDB" id="A0A670JMP1"/>
<comment type="subcellular location">
    <subcellularLocation>
        <location evidence="1">Mitochondrion inner membrane</location>
        <topology evidence="1">Single-pass membrane protein</topology>
    </subcellularLocation>
</comment>
<reference evidence="12 13" key="1">
    <citation type="journal article" date="2019" name="Proc. Natl. Acad. Sci. U.S.A.">
        <title>Regulatory changes in pterin and carotenoid genes underlie balanced color polymorphisms in the wall lizard.</title>
        <authorList>
            <person name="Andrade P."/>
            <person name="Pinho C."/>
            <person name="Perez I de Lanuza G."/>
            <person name="Afonso S."/>
            <person name="Brejcha J."/>
            <person name="Rubin C.J."/>
            <person name="Wallerman O."/>
            <person name="Pereira P."/>
            <person name="Sabatino S.J."/>
            <person name="Bellati A."/>
            <person name="Pellitteri-Rosa D."/>
            <person name="Bosakova Z."/>
            <person name="Bunikis I."/>
            <person name="Carretero M.A."/>
            <person name="Feiner N."/>
            <person name="Marsik P."/>
            <person name="Pauperio F."/>
            <person name="Salvi D."/>
            <person name="Soler L."/>
            <person name="While G.M."/>
            <person name="Uller T."/>
            <person name="Font E."/>
            <person name="Andersson L."/>
            <person name="Carneiro M."/>
        </authorList>
    </citation>
    <scope>NUCLEOTIDE SEQUENCE</scope>
</reference>
<keyword evidence="2" id="KW-0813">Transport</keyword>
<name>A0A670JMP1_PODMU</name>
<accession>A0A670JMP1</accession>